<keyword evidence="2" id="KW-1185">Reference proteome</keyword>
<sequence length="126" mass="14305">MSPEEETHNQHSLKLDPRSISVHLLLRKLFQQIIGNKYNFEFNSTLLPTKYSTLISYSLDLLSIVTGRKVFHSCEILVPQPLPCLDNLSESEYGGQITFPVESVDKGPQFFFQSEFNGLVINLSLS</sequence>
<name>A0A8X6P1F6_NEPPI</name>
<evidence type="ECO:0000313" key="2">
    <source>
        <dbReference type="Proteomes" id="UP000887013"/>
    </source>
</evidence>
<evidence type="ECO:0000313" key="1">
    <source>
        <dbReference type="EMBL" id="GFT46183.1"/>
    </source>
</evidence>
<comment type="caution">
    <text evidence="1">The sequence shown here is derived from an EMBL/GenBank/DDBJ whole genome shotgun (WGS) entry which is preliminary data.</text>
</comment>
<organism evidence="1 2">
    <name type="scientific">Nephila pilipes</name>
    <name type="common">Giant wood spider</name>
    <name type="synonym">Nephila maculata</name>
    <dbReference type="NCBI Taxonomy" id="299642"/>
    <lineage>
        <taxon>Eukaryota</taxon>
        <taxon>Metazoa</taxon>
        <taxon>Ecdysozoa</taxon>
        <taxon>Arthropoda</taxon>
        <taxon>Chelicerata</taxon>
        <taxon>Arachnida</taxon>
        <taxon>Araneae</taxon>
        <taxon>Araneomorphae</taxon>
        <taxon>Entelegynae</taxon>
        <taxon>Araneoidea</taxon>
        <taxon>Nephilidae</taxon>
        <taxon>Nephila</taxon>
    </lineage>
</organism>
<protein>
    <submittedName>
        <fullName evidence="1">Uncharacterized protein</fullName>
    </submittedName>
</protein>
<dbReference type="AlphaFoldDB" id="A0A8X6P1F6"/>
<accession>A0A8X6P1F6</accession>
<reference evidence="1" key="1">
    <citation type="submission" date="2020-08" db="EMBL/GenBank/DDBJ databases">
        <title>Multicomponent nature underlies the extraordinary mechanical properties of spider dragline silk.</title>
        <authorList>
            <person name="Kono N."/>
            <person name="Nakamura H."/>
            <person name="Mori M."/>
            <person name="Yoshida Y."/>
            <person name="Ohtoshi R."/>
            <person name="Malay A.D."/>
            <person name="Moran D.A.P."/>
            <person name="Tomita M."/>
            <person name="Numata K."/>
            <person name="Arakawa K."/>
        </authorList>
    </citation>
    <scope>NUCLEOTIDE SEQUENCE</scope>
</reference>
<dbReference type="Proteomes" id="UP000887013">
    <property type="component" value="Unassembled WGS sequence"/>
</dbReference>
<gene>
    <name evidence="1" type="ORF">NPIL_645711</name>
</gene>
<proteinExistence type="predicted"/>
<dbReference type="EMBL" id="BMAW01015920">
    <property type="protein sequence ID" value="GFT46183.1"/>
    <property type="molecule type" value="Genomic_DNA"/>
</dbReference>